<dbReference type="VEuPathDB" id="FungiDB:ATEG_09420"/>
<comment type="caution">
    <text evidence="2">The sequence shown here is derived from an EMBL/GenBank/DDBJ whole genome shotgun (WGS) entry which is preliminary data.</text>
</comment>
<feature type="region of interest" description="Disordered" evidence="1">
    <location>
        <begin position="422"/>
        <end position="445"/>
    </location>
</feature>
<organism evidence="2 3">
    <name type="scientific">Aspergillus terreus</name>
    <dbReference type="NCBI Taxonomy" id="33178"/>
    <lineage>
        <taxon>Eukaryota</taxon>
        <taxon>Fungi</taxon>
        <taxon>Dikarya</taxon>
        <taxon>Ascomycota</taxon>
        <taxon>Pezizomycotina</taxon>
        <taxon>Eurotiomycetes</taxon>
        <taxon>Eurotiomycetidae</taxon>
        <taxon>Eurotiales</taxon>
        <taxon>Aspergillaceae</taxon>
        <taxon>Aspergillus</taxon>
        <taxon>Aspergillus subgen. Circumdati</taxon>
    </lineage>
</organism>
<gene>
    <name evidence="2" type="ORF">ATEIFO6365_0004007300</name>
</gene>
<feature type="compositionally biased region" description="Acidic residues" evidence="1">
    <location>
        <begin position="422"/>
        <end position="432"/>
    </location>
</feature>
<reference evidence="2 3" key="1">
    <citation type="submission" date="2020-01" db="EMBL/GenBank/DDBJ databases">
        <title>Aspergillus terreus IFO 6365 whole genome shotgun sequence.</title>
        <authorList>
            <person name="Kanamasa S."/>
            <person name="Takahashi H."/>
        </authorList>
    </citation>
    <scope>NUCLEOTIDE SEQUENCE [LARGE SCALE GENOMIC DNA]</scope>
    <source>
        <strain evidence="2 3">IFO 6365</strain>
    </source>
</reference>
<feature type="region of interest" description="Disordered" evidence="1">
    <location>
        <begin position="1"/>
        <end position="32"/>
    </location>
</feature>
<feature type="region of interest" description="Disordered" evidence="1">
    <location>
        <begin position="318"/>
        <end position="369"/>
    </location>
</feature>
<dbReference type="Proteomes" id="UP000452235">
    <property type="component" value="Unassembled WGS sequence"/>
</dbReference>
<dbReference type="OrthoDB" id="2351940at2759"/>
<keyword evidence="3" id="KW-1185">Reference proteome</keyword>
<proteinExistence type="predicted"/>
<accession>A0A5M3ZEF1</accession>
<evidence type="ECO:0000313" key="3">
    <source>
        <dbReference type="Proteomes" id="UP000452235"/>
    </source>
</evidence>
<sequence length="554" mass="62263">MSGNYDYPPASRRTSRGSRGGDRPARPNANRLQHLRDLLLNTESNRITSARALETLNQEINELRSNQGRDRSNFEQPQAAVDRQIQQLQSRGGDRPYTGYEGHVRPAIPRSPTLSFPVLDPDATDPDHSRADSGSSRRRTLRGGGRPSRNIGHRAAHPNSLLDDPVPPIRTPPVMPQEVEGVRDSDRGRVKRRKLESDDNREGPQSFRYGHQGQVVSGALQMELASCDGGTFEPGGESSWPENVLRNDSSVYCTKSDRCNLILKHRGEMPFCLKKIVIKAPKIGYDAPIQEGMVFVSMTSDELLARTARYNIHHTPLRRRNRRSAMQPSEEYLNAHRPPLQALERTPLLGSEGHPESETDVNELGGPHAIDPMDPASEFIVTTEYDEQSENIGTSGVEREDLPSVTQIERLHMSQLEDDLLCTESEESESGDDASSASTYSRRRRELQRRVRMIRRQYAMEREGQPRRRLVPSVIQPSGPRNEGDADCRVLKPHARFFIERSKSMVTLNFDPPPSGRYILVKLWSPHSGGNIDIQSIIAHGFAGPRFFPAKGFR</sequence>
<dbReference type="AlphaFoldDB" id="A0A5M3ZEF1"/>
<name>A0A5M3ZEF1_ASPTE</name>
<feature type="compositionally biased region" description="Pro residues" evidence="1">
    <location>
        <begin position="165"/>
        <end position="175"/>
    </location>
</feature>
<dbReference type="EMBL" id="BLJY01000004">
    <property type="protein sequence ID" value="GFF14954.1"/>
    <property type="molecule type" value="Genomic_DNA"/>
</dbReference>
<evidence type="ECO:0000256" key="1">
    <source>
        <dbReference type="SAM" id="MobiDB-lite"/>
    </source>
</evidence>
<evidence type="ECO:0000313" key="2">
    <source>
        <dbReference type="EMBL" id="GFF14954.1"/>
    </source>
</evidence>
<feature type="region of interest" description="Disordered" evidence="1">
    <location>
        <begin position="63"/>
        <end position="209"/>
    </location>
</feature>
<protein>
    <submittedName>
        <fullName evidence="2">Uncharacterized protein</fullName>
    </submittedName>
</protein>